<protein>
    <submittedName>
        <fullName evidence="1">Uncharacterized protein</fullName>
    </submittedName>
</protein>
<name>A0A366XU72_9BACI</name>
<accession>A0A366XU72</accession>
<organism evidence="1 2">
    <name type="scientific">Bacillus taeanensis</name>
    <dbReference type="NCBI Taxonomy" id="273032"/>
    <lineage>
        <taxon>Bacteria</taxon>
        <taxon>Bacillati</taxon>
        <taxon>Bacillota</taxon>
        <taxon>Bacilli</taxon>
        <taxon>Bacillales</taxon>
        <taxon>Bacillaceae</taxon>
        <taxon>Bacillus</taxon>
    </lineage>
</organism>
<evidence type="ECO:0000313" key="2">
    <source>
        <dbReference type="Proteomes" id="UP000253314"/>
    </source>
</evidence>
<proteinExistence type="predicted"/>
<reference evidence="1 2" key="1">
    <citation type="submission" date="2018-07" db="EMBL/GenBank/DDBJ databases">
        <title>Lottiidibacillus patelloidae gen. nov., sp. nov., isolated from the intestinal tract of a marine limpet and the reclassification of B. taeanensis BH030017T, B. algicola KMM 3737T and B. hwajinpoensis SW-72T as genus Lottiidibacillus.</title>
        <authorList>
            <person name="Liu R."/>
            <person name="Huang Z."/>
        </authorList>
    </citation>
    <scope>NUCLEOTIDE SEQUENCE [LARGE SCALE GENOMIC DNA]</scope>
    <source>
        <strain evidence="1 2">BH030017</strain>
    </source>
</reference>
<keyword evidence="2" id="KW-1185">Reference proteome</keyword>
<dbReference type="RefSeq" id="WP_113806540.1">
    <property type="nucleotide sequence ID" value="NZ_QOCW01000013.1"/>
</dbReference>
<dbReference type="OrthoDB" id="2943866at2"/>
<dbReference type="AlphaFoldDB" id="A0A366XU72"/>
<evidence type="ECO:0000313" key="1">
    <source>
        <dbReference type="EMBL" id="RBW69108.1"/>
    </source>
</evidence>
<dbReference type="EMBL" id="QOCW01000013">
    <property type="protein sequence ID" value="RBW69108.1"/>
    <property type="molecule type" value="Genomic_DNA"/>
</dbReference>
<gene>
    <name evidence="1" type="ORF">DS031_13195</name>
</gene>
<comment type="caution">
    <text evidence="1">The sequence shown here is derived from an EMBL/GenBank/DDBJ whole genome shotgun (WGS) entry which is preliminary data.</text>
</comment>
<dbReference type="Proteomes" id="UP000253314">
    <property type="component" value="Unassembled WGS sequence"/>
</dbReference>
<sequence>MPVSVVFNQIAVNAINENATIATGQNNQQDWSWQGKNNFAAGVPIGFVVATNNLNTVIDNDLFDTPIFSPNIVNPQPTIQY</sequence>